<dbReference type="Gene3D" id="2.40.160.180">
    <property type="entry name" value="Carbohydrate-selective porin OprB"/>
    <property type="match status" value="1"/>
</dbReference>
<dbReference type="GO" id="GO:0008643">
    <property type="term" value="P:carbohydrate transport"/>
    <property type="evidence" value="ECO:0007669"/>
    <property type="project" value="InterPro"/>
</dbReference>
<reference evidence="3 4" key="1">
    <citation type="submission" date="2016-03" db="EMBL/GenBank/DDBJ databases">
        <title>Acetic acid bacteria sequencing.</title>
        <authorList>
            <person name="Brandt J."/>
            <person name="Jakob F."/>
            <person name="Vogel R.F."/>
        </authorList>
    </citation>
    <scope>NUCLEOTIDE SEQUENCE [LARGE SCALE GENOMIC DNA]</scope>
    <source>
        <strain evidence="3 4">TMW2.1153</strain>
    </source>
</reference>
<proteinExistence type="inferred from homology"/>
<name>A0A1U9KE02_ACEAC</name>
<dbReference type="OrthoDB" id="177316at2"/>
<evidence type="ECO:0000313" key="3">
    <source>
        <dbReference type="EMBL" id="AQS83957.1"/>
    </source>
</evidence>
<evidence type="ECO:0000256" key="2">
    <source>
        <dbReference type="RuleBase" id="RU363072"/>
    </source>
</evidence>
<dbReference type="STRING" id="435.A0U92_03350"/>
<dbReference type="PANTHER" id="PTHR37944">
    <property type="entry name" value="PORIN B"/>
    <property type="match status" value="1"/>
</dbReference>
<keyword evidence="4" id="KW-1185">Reference proteome</keyword>
<dbReference type="EMBL" id="CP014692">
    <property type="protein sequence ID" value="AQS83957.1"/>
    <property type="molecule type" value="Genomic_DNA"/>
</dbReference>
<comment type="similarity">
    <text evidence="1 2">Belongs to the OprB family.</text>
</comment>
<dbReference type="Pfam" id="PF04966">
    <property type="entry name" value="OprB"/>
    <property type="match status" value="1"/>
</dbReference>
<accession>A0A1U9KE02</accession>
<dbReference type="AlphaFoldDB" id="A0A1U9KE02"/>
<dbReference type="InterPro" id="IPR007049">
    <property type="entry name" value="Carb-sel_porin_OprB"/>
</dbReference>
<gene>
    <name evidence="3" type="ORF">A0U92_03350</name>
</gene>
<dbReference type="InterPro" id="IPR052932">
    <property type="entry name" value="OprB_Porin"/>
</dbReference>
<dbReference type="GO" id="GO:0016020">
    <property type="term" value="C:membrane"/>
    <property type="evidence" value="ECO:0007669"/>
    <property type="project" value="InterPro"/>
</dbReference>
<evidence type="ECO:0000313" key="4">
    <source>
        <dbReference type="Proteomes" id="UP000188937"/>
    </source>
</evidence>
<dbReference type="KEGG" id="aace:A0U92_03350"/>
<protein>
    <submittedName>
        <fullName evidence="3">Porin</fullName>
    </submittedName>
</protein>
<dbReference type="PANTHER" id="PTHR37944:SF1">
    <property type="entry name" value="PORIN B"/>
    <property type="match status" value="1"/>
</dbReference>
<evidence type="ECO:0000256" key="1">
    <source>
        <dbReference type="ARBA" id="ARBA00008769"/>
    </source>
</evidence>
<dbReference type="GO" id="GO:0015288">
    <property type="term" value="F:porin activity"/>
    <property type="evidence" value="ECO:0007669"/>
    <property type="project" value="InterPro"/>
</dbReference>
<organism evidence="3 4">
    <name type="scientific">Acetobacter aceti</name>
    <dbReference type="NCBI Taxonomy" id="435"/>
    <lineage>
        <taxon>Bacteria</taxon>
        <taxon>Pseudomonadati</taxon>
        <taxon>Pseudomonadota</taxon>
        <taxon>Alphaproteobacteria</taxon>
        <taxon>Acetobacterales</taxon>
        <taxon>Acetobacteraceae</taxon>
        <taxon>Acetobacter</taxon>
        <taxon>Acetobacter subgen. Acetobacter</taxon>
    </lineage>
</organism>
<dbReference type="Proteomes" id="UP000188937">
    <property type="component" value="Chromosome"/>
</dbReference>
<sequence length="493" mass="54393">MWYDRNASSARSIRMSFCLYISCLSLLCMLVWVSPAIAQVMDRDIGSAPSLLVSKPLPRHASHKTSVPPFSQPEAIVTTSLSKWLRKWGINFLLDSTNEFAGAITPPTRGSTPGFRNYRQGASNAGQYAMQLDVDWEKLAGVRGFATHMVMIGRYGTTANRMFGDWLNHASEVYGGGGNVAVHLVYVYGEETLFGGRLVIAAGRMSEISDFAASPLFCNFQNGSFCGRPKGITDTNFAAGYPAATWGFRVRGRPARSIYVQTGLYPIEDGIYQVYQHRTGFKFNGANIIGYAVPVETAWEPMFMDGALPGHYKIGAQLFSTPQRDNYFDINGAPYAVSGRAQKQHGASWSTWVMLDQRLLQYHTKDTGLTALAGAIYNDPHTSLRNYLVYAALLNRGYFRSRPYDTMGVAFTYTKIAQGVSASESALLERGAVAPNHATGIQRSAMVLELNYAVHVMSGVIFTPVFEYYIHPNAQANLRNAALLGLRVHIQLM</sequence>
<dbReference type="InterPro" id="IPR038673">
    <property type="entry name" value="OprB_sf"/>
</dbReference>